<dbReference type="InterPro" id="IPR036736">
    <property type="entry name" value="ACP-like_sf"/>
</dbReference>
<dbReference type="InterPro" id="IPR001242">
    <property type="entry name" value="Condensation_dom"/>
</dbReference>
<keyword evidence="7" id="KW-1185">Reference proteome</keyword>
<dbReference type="FunFam" id="3.30.300.30:FF:000010">
    <property type="entry name" value="Enterobactin synthetase component F"/>
    <property type="match status" value="2"/>
</dbReference>
<dbReference type="Gene3D" id="3.40.50.980">
    <property type="match status" value="4"/>
</dbReference>
<keyword evidence="4" id="KW-0597">Phosphoprotein</keyword>
<dbReference type="GO" id="GO:0003824">
    <property type="term" value="F:catalytic activity"/>
    <property type="evidence" value="ECO:0007669"/>
    <property type="project" value="InterPro"/>
</dbReference>
<organism evidence="6 7">
    <name type="scientific">Candidatus Nitrospira nitrosa</name>
    <dbReference type="NCBI Taxonomy" id="1742972"/>
    <lineage>
        <taxon>Bacteria</taxon>
        <taxon>Pseudomonadati</taxon>
        <taxon>Nitrospirota</taxon>
        <taxon>Nitrospiria</taxon>
        <taxon>Nitrospirales</taxon>
        <taxon>Nitrospiraceae</taxon>
        <taxon>Nitrospira</taxon>
    </lineage>
</organism>
<dbReference type="InterPro" id="IPR000873">
    <property type="entry name" value="AMP-dep_synth/lig_dom"/>
</dbReference>
<name>A0A0S4LHC8_9BACT</name>
<proteinExistence type="inferred from homology"/>
<dbReference type="SMART" id="SM00823">
    <property type="entry name" value="PKS_PP"/>
    <property type="match status" value="2"/>
</dbReference>
<dbReference type="Proteomes" id="UP000199032">
    <property type="component" value="Unassembled WGS sequence"/>
</dbReference>
<dbReference type="Gene3D" id="3.30.559.10">
    <property type="entry name" value="Chloramphenicol acetyltransferase-like domain"/>
    <property type="match status" value="2"/>
</dbReference>
<dbReference type="GO" id="GO:0031177">
    <property type="term" value="F:phosphopantetheine binding"/>
    <property type="evidence" value="ECO:0007669"/>
    <property type="project" value="InterPro"/>
</dbReference>
<gene>
    <name evidence="6" type="ORF">COMA1_30348</name>
</gene>
<dbReference type="PROSITE" id="PS00012">
    <property type="entry name" value="PHOSPHOPANTETHEINE"/>
    <property type="match status" value="1"/>
</dbReference>
<evidence type="ECO:0000313" key="6">
    <source>
        <dbReference type="EMBL" id="CUS36977.1"/>
    </source>
</evidence>
<dbReference type="OrthoDB" id="9757538at2"/>
<dbReference type="Gene3D" id="3.40.50.1820">
    <property type="entry name" value="alpha/beta hydrolase"/>
    <property type="match status" value="1"/>
</dbReference>
<dbReference type="InterPro" id="IPR010071">
    <property type="entry name" value="AA_adenyl_dom"/>
</dbReference>
<dbReference type="Gene3D" id="1.10.1200.10">
    <property type="entry name" value="ACP-like"/>
    <property type="match status" value="1"/>
</dbReference>
<reference evidence="6 7" key="1">
    <citation type="submission" date="2015-10" db="EMBL/GenBank/DDBJ databases">
        <authorList>
            <person name="Gilbert D.G."/>
        </authorList>
    </citation>
    <scope>NUCLEOTIDE SEQUENCE [LARGE SCALE GENOMIC DNA]</scope>
    <source>
        <strain evidence="6">COMA1</strain>
    </source>
</reference>
<dbReference type="Pfam" id="PF13193">
    <property type="entry name" value="AMP-binding_C"/>
    <property type="match status" value="2"/>
</dbReference>
<dbReference type="InterPro" id="IPR006162">
    <property type="entry name" value="Ppantetheine_attach_site"/>
</dbReference>
<dbReference type="FunFam" id="1.10.1200.10:FF:000005">
    <property type="entry name" value="Nonribosomal peptide synthetase 1"/>
    <property type="match status" value="2"/>
</dbReference>
<dbReference type="Gene3D" id="3.30.559.30">
    <property type="entry name" value="Nonribosomal peptide synthetase, condensation domain"/>
    <property type="match status" value="2"/>
</dbReference>
<dbReference type="Pfam" id="PF00975">
    <property type="entry name" value="Thioesterase"/>
    <property type="match status" value="1"/>
</dbReference>
<dbReference type="InterPro" id="IPR023213">
    <property type="entry name" value="CAT-like_dom_sf"/>
</dbReference>
<dbReference type="SUPFAM" id="SSF56801">
    <property type="entry name" value="Acetyl-CoA synthetase-like"/>
    <property type="match status" value="2"/>
</dbReference>
<dbReference type="RefSeq" id="WP_090749498.1">
    <property type="nucleotide sequence ID" value="NZ_CZQA01000009.1"/>
</dbReference>
<dbReference type="Pfam" id="PF00501">
    <property type="entry name" value="AMP-binding"/>
    <property type="match status" value="2"/>
</dbReference>
<feature type="domain" description="Carrier" evidence="5">
    <location>
        <begin position="2039"/>
        <end position="2114"/>
    </location>
</feature>
<evidence type="ECO:0000256" key="3">
    <source>
        <dbReference type="ARBA" id="ARBA00022450"/>
    </source>
</evidence>
<dbReference type="InterPro" id="IPR025110">
    <property type="entry name" value="AMP-bd_C"/>
</dbReference>
<keyword evidence="3" id="KW-0596">Phosphopantetheine</keyword>
<dbReference type="FunFam" id="3.30.559.30:FF:000001">
    <property type="entry name" value="Non-ribosomal peptide synthetase"/>
    <property type="match status" value="1"/>
</dbReference>
<dbReference type="FunFam" id="2.30.38.10:FF:000001">
    <property type="entry name" value="Non-ribosomal peptide synthetase PvdI"/>
    <property type="match status" value="1"/>
</dbReference>
<evidence type="ECO:0000259" key="5">
    <source>
        <dbReference type="PROSITE" id="PS50075"/>
    </source>
</evidence>
<evidence type="ECO:0000256" key="1">
    <source>
        <dbReference type="ARBA" id="ARBA00001957"/>
    </source>
</evidence>
<dbReference type="InterPro" id="IPR045851">
    <property type="entry name" value="AMP-bd_C_sf"/>
</dbReference>
<dbReference type="PROSITE" id="PS50075">
    <property type="entry name" value="CARRIER"/>
    <property type="match status" value="2"/>
</dbReference>
<dbReference type="InterPro" id="IPR001031">
    <property type="entry name" value="Thioesterase"/>
</dbReference>
<dbReference type="NCBIfam" id="TIGR01733">
    <property type="entry name" value="AA-adenyl-dom"/>
    <property type="match status" value="2"/>
</dbReference>
<dbReference type="STRING" id="1742972.COMA1_30348"/>
<dbReference type="EMBL" id="CZQA01000009">
    <property type="protein sequence ID" value="CUS36977.1"/>
    <property type="molecule type" value="Genomic_DNA"/>
</dbReference>
<dbReference type="SUPFAM" id="SSF53474">
    <property type="entry name" value="alpha/beta-Hydrolases"/>
    <property type="match status" value="1"/>
</dbReference>
<dbReference type="SUPFAM" id="SSF47336">
    <property type="entry name" value="ACP-like"/>
    <property type="match status" value="2"/>
</dbReference>
<dbReference type="CDD" id="cd05930">
    <property type="entry name" value="A_NRPS"/>
    <property type="match status" value="2"/>
</dbReference>
<sequence>MQPTIAVQGFRLSPQQKRLWVLQQTFGAVWTQGTLSIQGILDRVRLERAVHAAVDKHEAFRTLFCREPGVKVPLQVIAEDCRPVWETVDIQSTDAAMRATTRDELLEEHRRQTIDWEQGPPVRCTLCRLSDHEHWLLISLPAMCADARTLHNLAGEIAAGYGAAGHKGHEEPVQYTQFAEWQNELLADQDAANGRRFWGDMLVDQASMTLPFECTRQETGGWPTETLVWNLSGEVVASLLALSERYETPVEALLLAAWQVVLGRVGDRPEYLMALLSDGRKYDELESGMGLFAKWVPLRCRIDLDTPFRELAAAVWSDQQQVREWQEYFLWDGRAEGIDFTTTELVGFEFQTLGSFAQTGDIVFSFEPSAVRFEPLKLTLTCTRRSRSIQLRLQADSKLVHTAALSILREAMTAVLTGAAAQPETCVGLLPLLSESKRSRLLHTGHGTAHPLQTAQSLVTLFEHQAEARPDATAVVCGDCRLTYAELNARANQVAHGLNRRGVGQGDLVGLCVERSVEMVAGLLGVLKSGAAYVPLDPENSMVRLTFEIAQAGIAVVLTQAKWRQRLPATGTTALGLDFQDWAFAEEPSGNPDRMVHPMELAYVIYTSGSTGVPKGVAVTHLGVVNYTGYICRAVHAEAGLSYATVSTLSADLGNTVIFASLVSGGCLHVIGYDTATDGRKFGEYCANHPIDVLKIVPAHFQSLLATAEDHEVLPRGQLVLGGDVLSHALADHITASGRCRLLNHYGPTETTIGCLTFPVEAQHEDVRLSTTVPIGRPIDNAEAYILDERLDQLPVGIPGELYLGGAGLARGYLGRPDLTAQRFVPHPFASQPGSRLYKTGDLARILPDGTVEFLGRTDFQIKLRGYRIELGEIEARLTEHPGIQQAVVTARASQAGEKYLAAYIVARDSAGEPAGWREFLKECLPDYMIPTALLCLPALPLNQNGKVDRALLPEPEAYLASNRRYVAPRNPSEEMLTGIWATILKRDRIGIHDDFFDLGGHSLLATQVMARVRSVFRVELPLRTLFEATTVAQLAEAIQSARLQDGDMDMPPVSRVQHDGPVPLSFSQQRLWVLTQLEPDGASYNLPIALRLSGTLDVKALEWSVNELVRRHEVLRTTVALSDGQPIQIVAPATALPLPVVTLDHHVDKSEREAAVLRLATAEAQRPFELAYGPMLRVTLLRLDVEEHVLLLTMHHIVSDAWSSHILVREMTELYVAQVQSRPAALPELPVQYADFAIWQRQWLSGTRLDRQLDYWKKRLADALEPLNLLMDHPRPPVQTSHGASLTVSLSPELSSAMTELSRREGVTLFMTLLAGFYALLFKYTGRPDLVVGSPIANRTRSEIEGLIGFFVNTLALRADLSGSQTIRELLALVRQVCLGAYTHQDVPFEKLVEVLQPVRDVSYSPIFQVMFELQNAPTSELAVPGLQIATVDVEPLTAKFDLTLSLCENEAGLTASMEYNSDLFSADSVMRMLRHYELILQGMAVQPDTTIEDLRLLTDEKQRLLTDWNVGPRLSLPDRSFAQLFEAQASATPDRVAAVCMDRRVTYQELNRRANRVAHALRLKGVEPEMVVAVLGDRNLDFLAMLLGIVKTGGMYLPLDTGHPDHRLRHMLAESRPRVLLTTETSRQRVMPLQEGLSEHEPSTLLTMEETQSSVNDEMNPFTSVHPRGAAYVIYTSGSTGTPKGAIVEHRGMLNHLWGKLQTLELTADDVIAQTASQCFDISIWQFLAPLLCGGRVCIVPDDIAHDPGRLLHHVEAAGVTILEAVPAMLQGMLDMAANSGESEPALVRLRMVLPTGEALPASLCRRWLARYPVVPLINAYGPAECADDVALYPVTQIPEEHVTFMPVGRPVPNIELYVLSPSLKPLPIGVVGELCVAGVGVGRGYLCDSAKTAEAFIPHPFACEPGARLYRTGDTAKYLPNGDIQFLGRMDHQVKVRGFRIELGEVEAQLLEHPEVHEAVVVVKEDVGGDKRLVAYVAGGASHETLHEFLRERVPDYMVPSTIVVLESLPRNANGKVDRRSLPEPDLRGSLQTFVAPRTDMETRLAREWAEVLGLPQVGIHDNFFDLGGHSLTAVQLVSRIQRIIGNPIALLDLFQAPTVAGLVERISGQAEAASSPFVVLQAGREGAPLFCFDPTGTHVAAYQSVAYSLGQEQPVYGLPLGWIFSEPWNRLSMDLIAARYAVIIRDRQKDGPYLLLGWSNGGAIALAVAQQLERQGQSVNFLGILDTQFQTMSDSTDSVEEELLHYIQGDRREAFLAVPEVERQALSDALKRLGDEDRVEYGIRWAQDRKLLSREESEASIAALKVAYALDRESAGMLRAAVQNPLQAPIHAWWTSATLRKHGKAPVDWSVCTRGIAVSETVHGEHADVVRSIQVHQRISEILSMLRGGRAQEESYAVQP</sequence>
<evidence type="ECO:0000256" key="4">
    <source>
        <dbReference type="ARBA" id="ARBA00022553"/>
    </source>
</evidence>
<dbReference type="SUPFAM" id="SSF52777">
    <property type="entry name" value="CoA-dependent acyltransferases"/>
    <property type="match status" value="4"/>
</dbReference>
<dbReference type="GO" id="GO:0005737">
    <property type="term" value="C:cytoplasm"/>
    <property type="evidence" value="ECO:0007669"/>
    <property type="project" value="TreeGrafter"/>
</dbReference>
<dbReference type="FunFam" id="3.40.50.12780:FF:000012">
    <property type="entry name" value="Non-ribosomal peptide synthetase"/>
    <property type="match status" value="2"/>
</dbReference>
<dbReference type="CDD" id="cd19531">
    <property type="entry name" value="LCL_NRPS-like"/>
    <property type="match status" value="1"/>
</dbReference>
<dbReference type="InterPro" id="IPR020845">
    <property type="entry name" value="AMP-binding_CS"/>
</dbReference>
<dbReference type="GO" id="GO:0044550">
    <property type="term" value="P:secondary metabolite biosynthetic process"/>
    <property type="evidence" value="ECO:0007669"/>
    <property type="project" value="UniProtKB-ARBA"/>
</dbReference>
<dbReference type="Gene3D" id="2.30.38.10">
    <property type="entry name" value="Luciferase, Domain 3"/>
    <property type="match status" value="2"/>
</dbReference>
<dbReference type="Pfam" id="PF00668">
    <property type="entry name" value="Condensation"/>
    <property type="match status" value="2"/>
</dbReference>
<dbReference type="FunFam" id="3.40.50.980:FF:000001">
    <property type="entry name" value="Non-ribosomal peptide synthetase"/>
    <property type="match status" value="2"/>
</dbReference>
<dbReference type="FunFam" id="3.30.559.10:FF:000012">
    <property type="entry name" value="Non-ribosomal peptide synthetase"/>
    <property type="match status" value="1"/>
</dbReference>
<evidence type="ECO:0000313" key="7">
    <source>
        <dbReference type="Proteomes" id="UP000199032"/>
    </source>
</evidence>
<dbReference type="Pfam" id="PF00550">
    <property type="entry name" value="PP-binding"/>
    <property type="match status" value="2"/>
</dbReference>
<dbReference type="PANTHER" id="PTHR45527">
    <property type="entry name" value="NONRIBOSOMAL PEPTIDE SYNTHETASE"/>
    <property type="match status" value="1"/>
</dbReference>
<dbReference type="Gene3D" id="3.30.300.30">
    <property type="match status" value="2"/>
</dbReference>
<dbReference type="InterPro" id="IPR029058">
    <property type="entry name" value="AB_hydrolase_fold"/>
</dbReference>
<dbReference type="GO" id="GO:0043041">
    <property type="term" value="P:amino acid activation for nonribosomal peptide biosynthetic process"/>
    <property type="evidence" value="ECO:0007669"/>
    <property type="project" value="TreeGrafter"/>
</dbReference>
<dbReference type="PANTHER" id="PTHR45527:SF1">
    <property type="entry name" value="FATTY ACID SYNTHASE"/>
    <property type="match status" value="1"/>
</dbReference>
<dbReference type="InterPro" id="IPR009081">
    <property type="entry name" value="PP-bd_ACP"/>
</dbReference>
<dbReference type="NCBIfam" id="NF003417">
    <property type="entry name" value="PRK04813.1"/>
    <property type="match status" value="2"/>
</dbReference>
<protein>
    <submittedName>
        <fullName evidence="6">Putative Multi-domain non-ribosomal peptide synthetase</fullName>
    </submittedName>
</protein>
<accession>A0A0S4LHC8</accession>
<comment type="cofactor">
    <cofactor evidence="1">
        <name>pantetheine 4'-phosphate</name>
        <dbReference type="ChEBI" id="CHEBI:47942"/>
    </cofactor>
</comment>
<comment type="similarity">
    <text evidence="2">Belongs to the ATP-dependent AMP-binding enzyme family.</text>
</comment>
<feature type="domain" description="Carrier" evidence="5">
    <location>
        <begin position="968"/>
        <end position="1043"/>
    </location>
</feature>
<dbReference type="InterPro" id="IPR020806">
    <property type="entry name" value="PKS_PP-bd"/>
</dbReference>
<dbReference type="PROSITE" id="PS00455">
    <property type="entry name" value="AMP_BINDING"/>
    <property type="match status" value="2"/>
</dbReference>
<evidence type="ECO:0000256" key="2">
    <source>
        <dbReference type="ARBA" id="ARBA00006432"/>
    </source>
</evidence>